<dbReference type="SUPFAM" id="SSF52343">
    <property type="entry name" value="Ferredoxin reductase-like, C-terminal NADP-linked domain"/>
    <property type="match status" value="1"/>
</dbReference>
<protein>
    <submittedName>
        <fullName evidence="9">Ferredoxin</fullName>
    </submittedName>
</protein>
<feature type="domain" description="FAD-binding FR-type" evidence="8">
    <location>
        <begin position="4"/>
        <end position="107"/>
    </location>
</feature>
<evidence type="ECO:0000313" key="9">
    <source>
        <dbReference type="EMBL" id="PCE34385.1"/>
    </source>
</evidence>
<gene>
    <name evidence="9" type="ORF">BZL54_00625</name>
</gene>
<dbReference type="CDD" id="cd00207">
    <property type="entry name" value="fer2"/>
    <property type="match status" value="1"/>
</dbReference>
<dbReference type="GeneID" id="69001635"/>
<evidence type="ECO:0000256" key="6">
    <source>
        <dbReference type="ARBA" id="ARBA00023014"/>
    </source>
</evidence>
<dbReference type="PANTHER" id="PTHR47354">
    <property type="entry name" value="NADH OXIDOREDUCTASE HCR"/>
    <property type="match status" value="1"/>
</dbReference>
<keyword evidence="6" id="KW-0411">Iron-sulfur</keyword>
<evidence type="ECO:0000256" key="2">
    <source>
        <dbReference type="ARBA" id="ARBA00022714"/>
    </source>
</evidence>
<feature type="domain" description="2Fe-2S ferredoxin-type" evidence="7">
    <location>
        <begin position="240"/>
        <end position="325"/>
    </location>
</feature>
<dbReference type="Pfam" id="PF00111">
    <property type="entry name" value="Fer2"/>
    <property type="match status" value="1"/>
</dbReference>
<dbReference type="InterPro" id="IPR039261">
    <property type="entry name" value="FNR_nucleotide-bd"/>
</dbReference>
<dbReference type="InterPro" id="IPR017938">
    <property type="entry name" value="Riboflavin_synthase-like_b-brl"/>
</dbReference>
<dbReference type="SUPFAM" id="SSF54292">
    <property type="entry name" value="2Fe-2S ferredoxin-like"/>
    <property type="match status" value="1"/>
</dbReference>
<dbReference type="Proteomes" id="UP000217994">
    <property type="component" value="Unassembled WGS sequence"/>
</dbReference>
<dbReference type="RefSeq" id="WP_084907406.1">
    <property type="nucleotide sequence ID" value="NZ_CP020738.1"/>
</dbReference>
<dbReference type="InterPro" id="IPR001041">
    <property type="entry name" value="2Fe-2S_ferredoxin-type"/>
</dbReference>
<sequence>MIDNDLIAARVIARERVACDVISLRLVSDAPGLALPAFEAGAHIDLHLRDGLTRKYSLCNDPIEHGVYEIAIKREPASRGGSAHVHDAIRVGDVLRIGAPLNYFPLAPDDSPAVLLAAGIGVTPLLAMAHSLLRAGRPLAFHYFVRSADAAAYGATLASQLANVATVHTGLTPDATGDAIAAIVGAMDARSHLYFCGPAPFMAAVDAIARPALGDARLHHEHFSAPAADQTVGAGETAGFEIELARSRRTLRVPPQQSITDVLYDHGIEVATSCEAGVCGACRTTVLGGTPDHRDAFLSAADKARNDCMMPCVSRCRGERLVLDL</sequence>
<keyword evidence="3" id="KW-0479">Metal-binding</keyword>
<dbReference type="AlphaFoldDB" id="A0A2A4FMN7"/>
<dbReference type="InterPro" id="IPR006058">
    <property type="entry name" value="2Fe2S_fd_BS"/>
</dbReference>
<evidence type="ECO:0000256" key="5">
    <source>
        <dbReference type="ARBA" id="ARBA00023004"/>
    </source>
</evidence>
<dbReference type="InterPro" id="IPR012675">
    <property type="entry name" value="Beta-grasp_dom_sf"/>
</dbReference>
<reference evidence="9 10" key="1">
    <citation type="submission" date="2017-01" db="EMBL/GenBank/DDBJ databases">
        <title>Whole-Genome Shotgun Sequencing of Two beta-Proteobacterial Species in Search of the Bulgecin Biosynthetic Cluster.</title>
        <authorList>
            <person name="Horsman M.E."/>
            <person name="Marous D.R."/>
            <person name="Li R."/>
            <person name="Oliver R.A."/>
            <person name="Byun B."/>
            <person name="Emrich S.J."/>
            <person name="Boggess B."/>
            <person name="Townsend C.A."/>
            <person name="Mobashery S."/>
        </authorList>
    </citation>
    <scope>NUCLEOTIDE SEQUENCE [LARGE SCALE GENOMIC DNA]</scope>
    <source>
        <strain evidence="9 10">ATCC 31433</strain>
    </source>
</reference>
<keyword evidence="2" id="KW-0001">2Fe-2S</keyword>
<evidence type="ECO:0000313" key="10">
    <source>
        <dbReference type="Proteomes" id="UP000217994"/>
    </source>
</evidence>
<dbReference type="PANTHER" id="PTHR47354:SF1">
    <property type="entry name" value="CARNITINE MONOOXYGENASE REDUCTASE SUBUNIT"/>
    <property type="match status" value="1"/>
</dbReference>
<dbReference type="SUPFAM" id="SSF63380">
    <property type="entry name" value="Riboflavin synthase domain-like"/>
    <property type="match status" value="1"/>
</dbReference>
<evidence type="ECO:0000256" key="1">
    <source>
        <dbReference type="ARBA" id="ARBA00022630"/>
    </source>
</evidence>
<dbReference type="PROSITE" id="PS00197">
    <property type="entry name" value="2FE2S_FER_1"/>
    <property type="match status" value="1"/>
</dbReference>
<dbReference type="Pfam" id="PF00970">
    <property type="entry name" value="FAD_binding_6"/>
    <property type="match status" value="1"/>
</dbReference>
<dbReference type="Gene3D" id="3.10.20.30">
    <property type="match status" value="1"/>
</dbReference>
<dbReference type="InterPro" id="IPR036010">
    <property type="entry name" value="2Fe-2S_ferredoxin-like_sf"/>
</dbReference>
<evidence type="ECO:0000256" key="4">
    <source>
        <dbReference type="ARBA" id="ARBA00023002"/>
    </source>
</evidence>
<dbReference type="InterPro" id="IPR017927">
    <property type="entry name" value="FAD-bd_FR_type"/>
</dbReference>
<evidence type="ECO:0000259" key="8">
    <source>
        <dbReference type="PROSITE" id="PS51384"/>
    </source>
</evidence>
<dbReference type="Gene3D" id="3.40.50.80">
    <property type="entry name" value="Nucleotide-binding domain of ferredoxin-NADP reductase (FNR) module"/>
    <property type="match status" value="1"/>
</dbReference>
<dbReference type="EMBL" id="MTZU01000003">
    <property type="protein sequence ID" value="PCE34385.1"/>
    <property type="molecule type" value="Genomic_DNA"/>
</dbReference>
<dbReference type="InterPro" id="IPR050415">
    <property type="entry name" value="MRET"/>
</dbReference>
<dbReference type="GO" id="GO:0016491">
    <property type="term" value="F:oxidoreductase activity"/>
    <property type="evidence" value="ECO:0007669"/>
    <property type="project" value="UniProtKB-KW"/>
</dbReference>
<accession>A0A2A4FMN7</accession>
<evidence type="ECO:0000256" key="3">
    <source>
        <dbReference type="ARBA" id="ARBA00022723"/>
    </source>
</evidence>
<dbReference type="CDD" id="cd06185">
    <property type="entry name" value="PDR_like"/>
    <property type="match status" value="1"/>
</dbReference>
<dbReference type="PRINTS" id="PR00409">
    <property type="entry name" value="PHDIOXRDTASE"/>
</dbReference>
<keyword evidence="4" id="KW-0560">Oxidoreductase</keyword>
<name>A0A2A4FMN7_9BURK</name>
<dbReference type="PROSITE" id="PS51085">
    <property type="entry name" value="2FE2S_FER_2"/>
    <property type="match status" value="1"/>
</dbReference>
<dbReference type="InterPro" id="IPR008333">
    <property type="entry name" value="Cbr1-like_FAD-bd_dom"/>
</dbReference>
<evidence type="ECO:0000259" key="7">
    <source>
        <dbReference type="PROSITE" id="PS51085"/>
    </source>
</evidence>
<dbReference type="Gene3D" id="2.40.30.10">
    <property type="entry name" value="Translation factors"/>
    <property type="match status" value="1"/>
</dbReference>
<dbReference type="PROSITE" id="PS51384">
    <property type="entry name" value="FAD_FR"/>
    <property type="match status" value="1"/>
</dbReference>
<dbReference type="GO" id="GO:0051537">
    <property type="term" value="F:2 iron, 2 sulfur cluster binding"/>
    <property type="evidence" value="ECO:0007669"/>
    <property type="project" value="UniProtKB-KW"/>
</dbReference>
<proteinExistence type="predicted"/>
<organism evidence="9 10">
    <name type="scientific">Burkholderia ubonensis subsp. mesacidophila</name>
    <dbReference type="NCBI Taxonomy" id="265293"/>
    <lineage>
        <taxon>Bacteria</taxon>
        <taxon>Pseudomonadati</taxon>
        <taxon>Pseudomonadota</taxon>
        <taxon>Betaproteobacteria</taxon>
        <taxon>Burkholderiales</taxon>
        <taxon>Burkholderiaceae</taxon>
        <taxon>Burkholderia</taxon>
        <taxon>Burkholderia cepacia complex</taxon>
    </lineage>
</organism>
<dbReference type="GO" id="GO:0046872">
    <property type="term" value="F:metal ion binding"/>
    <property type="evidence" value="ECO:0007669"/>
    <property type="project" value="UniProtKB-KW"/>
</dbReference>
<comment type="caution">
    <text evidence="9">The sequence shown here is derived from an EMBL/GenBank/DDBJ whole genome shotgun (WGS) entry which is preliminary data.</text>
</comment>
<keyword evidence="5" id="KW-0408">Iron</keyword>
<keyword evidence="1" id="KW-0285">Flavoprotein</keyword>